<accession>A0A7W8VBH2</accession>
<name>A0A7W8VBH2_9ACTN</name>
<reference evidence="2 3" key="1">
    <citation type="submission" date="2020-08" db="EMBL/GenBank/DDBJ databases">
        <title>Sequencing the genomes of 1000 actinobacteria strains.</title>
        <authorList>
            <person name="Klenk H.-P."/>
        </authorList>
    </citation>
    <scope>NUCLEOTIDE SEQUENCE [LARGE SCALE GENOMIC DNA]</scope>
    <source>
        <strain evidence="2 3">DSM 44551</strain>
    </source>
</reference>
<evidence type="ECO:0000313" key="2">
    <source>
        <dbReference type="EMBL" id="MBB5429923.1"/>
    </source>
</evidence>
<feature type="compositionally biased region" description="Gly residues" evidence="1">
    <location>
        <begin position="19"/>
        <end position="28"/>
    </location>
</feature>
<dbReference type="Proteomes" id="UP000572635">
    <property type="component" value="Unassembled WGS sequence"/>
</dbReference>
<feature type="region of interest" description="Disordered" evidence="1">
    <location>
        <begin position="98"/>
        <end position="147"/>
    </location>
</feature>
<comment type="caution">
    <text evidence="2">The sequence shown here is derived from an EMBL/GenBank/DDBJ whole genome shotgun (WGS) entry which is preliminary data.</text>
</comment>
<dbReference type="RefSeq" id="WP_246528142.1">
    <property type="nucleotide sequence ID" value="NZ_BAAAJD010000209.1"/>
</dbReference>
<organism evidence="2 3">
    <name type="scientific">Nocardiopsis composta</name>
    <dbReference type="NCBI Taxonomy" id="157465"/>
    <lineage>
        <taxon>Bacteria</taxon>
        <taxon>Bacillati</taxon>
        <taxon>Actinomycetota</taxon>
        <taxon>Actinomycetes</taxon>
        <taxon>Streptosporangiales</taxon>
        <taxon>Nocardiopsidaceae</taxon>
        <taxon>Nocardiopsis</taxon>
    </lineage>
</organism>
<sequence>MCSGEGTEQECSTTLAAPGAGGDGGGAGDEPAFDPVALADEARDALRLPAPGLASSPGAGSPVLVQVPVWLWVEEDTWAPESAEAEVPGGSVRVTATPTAASWSMGDGEVVTCEGPGRPYRPGRDDPAGASPECGHTYTRPSAGEPGGRFAVGVEVTWEVVWEASDGTGGALEPLETTETAEFDVVESQALVESRR</sequence>
<evidence type="ECO:0008006" key="4">
    <source>
        <dbReference type="Google" id="ProtNLM"/>
    </source>
</evidence>
<keyword evidence="3" id="KW-1185">Reference proteome</keyword>
<evidence type="ECO:0000313" key="3">
    <source>
        <dbReference type="Proteomes" id="UP000572635"/>
    </source>
</evidence>
<feature type="region of interest" description="Disordered" evidence="1">
    <location>
        <begin position="1"/>
        <end position="36"/>
    </location>
</feature>
<protein>
    <recommendedName>
        <fullName evidence="4">ATP/GTP-binding protein</fullName>
    </recommendedName>
</protein>
<gene>
    <name evidence="2" type="ORF">HDA36_000007</name>
</gene>
<dbReference type="EMBL" id="JACHDB010000001">
    <property type="protein sequence ID" value="MBB5429923.1"/>
    <property type="molecule type" value="Genomic_DNA"/>
</dbReference>
<proteinExistence type="predicted"/>
<evidence type="ECO:0000256" key="1">
    <source>
        <dbReference type="SAM" id="MobiDB-lite"/>
    </source>
</evidence>
<dbReference type="AlphaFoldDB" id="A0A7W8VBH2"/>